<evidence type="ECO:0000256" key="1">
    <source>
        <dbReference type="SAM" id="SignalP"/>
    </source>
</evidence>
<proteinExistence type="predicted"/>
<dbReference type="EMBL" id="JBBHJY010000004">
    <property type="protein sequence ID" value="MEJ6010166.1"/>
    <property type="molecule type" value="Genomic_DNA"/>
</dbReference>
<organism evidence="2 3">
    <name type="scientific">Novosphingobium aquae</name>
    <dbReference type="NCBI Taxonomy" id="3133435"/>
    <lineage>
        <taxon>Bacteria</taxon>
        <taxon>Pseudomonadati</taxon>
        <taxon>Pseudomonadota</taxon>
        <taxon>Alphaproteobacteria</taxon>
        <taxon>Sphingomonadales</taxon>
        <taxon>Sphingomonadaceae</taxon>
        <taxon>Novosphingobium</taxon>
    </lineage>
</organism>
<sequence>MRKKAMLLTSALAAFSGAPAFAQANAAFAQEGSASAQGSVVIEQPVGSGIAYNVLTSAVSSVFLSGRSGDAVSLTSAVRGGDAVILSTDTYPVSLGRAGGAPGPQGQANLLFLAQFN</sequence>
<evidence type="ECO:0008006" key="4">
    <source>
        <dbReference type="Google" id="ProtNLM"/>
    </source>
</evidence>
<name>A0ABU8S8C3_9SPHN</name>
<evidence type="ECO:0000313" key="2">
    <source>
        <dbReference type="EMBL" id="MEJ6010166.1"/>
    </source>
</evidence>
<feature type="chain" id="PRO_5047496340" description="Holdfast attachment protein HfaA" evidence="1">
    <location>
        <begin position="23"/>
        <end position="117"/>
    </location>
</feature>
<dbReference type="RefSeq" id="WP_339966656.1">
    <property type="nucleotide sequence ID" value="NZ_JBBHJY010000004.1"/>
</dbReference>
<keyword evidence="3" id="KW-1185">Reference proteome</keyword>
<reference evidence="2 3" key="1">
    <citation type="submission" date="2024-03" db="EMBL/GenBank/DDBJ databases">
        <authorList>
            <person name="Jo J.-H."/>
        </authorList>
    </citation>
    <scope>NUCLEOTIDE SEQUENCE [LARGE SCALE GENOMIC DNA]</scope>
    <source>
        <strain evidence="2 3">AS3R-12</strain>
    </source>
</reference>
<feature type="signal peptide" evidence="1">
    <location>
        <begin position="1"/>
        <end position="22"/>
    </location>
</feature>
<comment type="caution">
    <text evidence="2">The sequence shown here is derived from an EMBL/GenBank/DDBJ whole genome shotgun (WGS) entry which is preliminary data.</text>
</comment>
<keyword evidence="1" id="KW-0732">Signal</keyword>
<gene>
    <name evidence="2" type="ORF">WG900_09570</name>
</gene>
<evidence type="ECO:0000313" key="3">
    <source>
        <dbReference type="Proteomes" id="UP001379235"/>
    </source>
</evidence>
<dbReference type="Proteomes" id="UP001379235">
    <property type="component" value="Unassembled WGS sequence"/>
</dbReference>
<accession>A0ABU8S8C3</accession>
<protein>
    <recommendedName>
        <fullName evidence="4">Holdfast attachment protein HfaA</fullName>
    </recommendedName>
</protein>